<dbReference type="Proteomes" id="UP001159427">
    <property type="component" value="Unassembled WGS sequence"/>
</dbReference>
<feature type="compositionally biased region" description="Polar residues" evidence="1">
    <location>
        <begin position="35"/>
        <end position="58"/>
    </location>
</feature>
<reference evidence="2 3" key="1">
    <citation type="submission" date="2022-05" db="EMBL/GenBank/DDBJ databases">
        <authorList>
            <consortium name="Genoscope - CEA"/>
            <person name="William W."/>
        </authorList>
    </citation>
    <scope>NUCLEOTIDE SEQUENCE [LARGE SCALE GENOMIC DNA]</scope>
</reference>
<evidence type="ECO:0000256" key="1">
    <source>
        <dbReference type="SAM" id="MobiDB-lite"/>
    </source>
</evidence>
<sequence>MVHKECTERLVLSGRRTCPMYRGDIGNNDADQVAAENTPQQSDSNGDLATAENTPQETDSNDDLATAQNTPQQTVPSKTSYVNWGLCVRLWTSTKSCLSRKFERQSVDTTSEDSETSSEIDAF</sequence>
<evidence type="ECO:0000313" key="2">
    <source>
        <dbReference type="EMBL" id="CAH3015964.1"/>
    </source>
</evidence>
<gene>
    <name evidence="2" type="ORF">PEVE_00023997</name>
</gene>
<evidence type="ECO:0000313" key="3">
    <source>
        <dbReference type="Proteomes" id="UP001159427"/>
    </source>
</evidence>
<organism evidence="2 3">
    <name type="scientific">Porites evermanni</name>
    <dbReference type="NCBI Taxonomy" id="104178"/>
    <lineage>
        <taxon>Eukaryota</taxon>
        <taxon>Metazoa</taxon>
        <taxon>Cnidaria</taxon>
        <taxon>Anthozoa</taxon>
        <taxon>Hexacorallia</taxon>
        <taxon>Scleractinia</taxon>
        <taxon>Fungiina</taxon>
        <taxon>Poritidae</taxon>
        <taxon>Porites</taxon>
    </lineage>
</organism>
<proteinExistence type="predicted"/>
<protein>
    <submittedName>
        <fullName evidence="2">Uncharacterized protein</fullName>
    </submittedName>
</protein>
<keyword evidence="3" id="KW-1185">Reference proteome</keyword>
<feature type="compositionally biased region" description="Acidic residues" evidence="1">
    <location>
        <begin position="110"/>
        <end position="123"/>
    </location>
</feature>
<comment type="caution">
    <text evidence="2">The sequence shown here is derived from an EMBL/GenBank/DDBJ whole genome shotgun (WGS) entry which is preliminary data.</text>
</comment>
<feature type="compositionally biased region" description="Polar residues" evidence="1">
    <location>
        <begin position="66"/>
        <end position="77"/>
    </location>
</feature>
<feature type="region of interest" description="Disordered" evidence="1">
    <location>
        <begin position="18"/>
        <end position="77"/>
    </location>
</feature>
<accession>A0ABN8LJY1</accession>
<dbReference type="EMBL" id="CALNXI010000032">
    <property type="protein sequence ID" value="CAH3015964.1"/>
    <property type="molecule type" value="Genomic_DNA"/>
</dbReference>
<feature type="region of interest" description="Disordered" evidence="1">
    <location>
        <begin position="100"/>
        <end position="123"/>
    </location>
</feature>
<name>A0ABN8LJY1_9CNID</name>